<reference evidence="1" key="1">
    <citation type="submission" date="2020-07" db="EMBL/GenBank/DDBJ databases">
        <title>Multicomponent nature underlies the extraordinary mechanical properties of spider dragline silk.</title>
        <authorList>
            <person name="Kono N."/>
            <person name="Nakamura H."/>
            <person name="Mori M."/>
            <person name="Yoshida Y."/>
            <person name="Ohtoshi R."/>
            <person name="Malay A.D."/>
            <person name="Moran D.A.P."/>
            <person name="Tomita M."/>
            <person name="Numata K."/>
            <person name="Arakawa K."/>
        </authorList>
    </citation>
    <scope>NUCLEOTIDE SEQUENCE</scope>
</reference>
<evidence type="ECO:0000313" key="2">
    <source>
        <dbReference type="Proteomes" id="UP000887116"/>
    </source>
</evidence>
<evidence type="ECO:0000313" key="1">
    <source>
        <dbReference type="EMBL" id="GFR31878.1"/>
    </source>
</evidence>
<proteinExistence type="predicted"/>
<accession>A0A8X6HY57</accession>
<dbReference type="AlphaFoldDB" id="A0A8X6HY57"/>
<organism evidence="1 2">
    <name type="scientific">Trichonephila clavata</name>
    <name type="common">Joro spider</name>
    <name type="synonym">Nephila clavata</name>
    <dbReference type="NCBI Taxonomy" id="2740835"/>
    <lineage>
        <taxon>Eukaryota</taxon>
        <taxon>Metazoa</taxon>
        <taxon>Ecdysozoa</taxon>
        <taxon>Arthropoda</taxon>
        <taxon>Chelicerata</taxon>
        <taxon>Arachnida</taxon>
        <taxon>Araneae</taxon>
        <taxon>Araneomorphae</taxon>
        <taxon>Entelegynae</taxon>
        <taxon>Araneoidea</taxon>
        <taxon>Nephilidae</taxon>
        <taxon>Trichonephila</taxon>
    </lineage>
</organism>
<name>A0A8X6HY57_TRICU</name>
<comment type="caution">
    <text evidence="1">The sequence shown here is derived from an EMBL/GenBank/DDBJ whole genome shotgun (WGS) entry which is preliminary data.</text>
</comment>
<dbReference type="EMBL" id="BMAO01019648">
    <property type="protein sequence ID" value="GFR31878.1"/>
    <property type="molecule type" value="Genomic_DNA"/>
</dbReference>
<protein>
    <submittedName>
        <fullName evidence="1">Uncharacterized protein</fullName>
    </submittedName>
</protein>
<gene>
    <name evidence="1" type="ORF">TNCT_214061</name>
</gene>
<keyword evidence="2" id="KW-1185">Reference proteome</keyword>
<sequence length="107" mass="12109">MTLFAHFGLTLLYDSVMDNKNKFNLSVLDISSSAWKNVLLTTSKQGSEIASDHAFERANIAYNTYFYRAMYRSLLLFGTTFRMPYHSQEVGGVGATRSKDDAYKEAT</sequence>
<dbReference type="Proteomes" id="UP000887116">
    <property type="component" value="Unassembled WGS sequence"/>
</dbReference>